<keyword evidence="4" id="KW-1185">Reference proteome</keyword>
<dbReference type="Proteomes" id="UP000670475">
    <property type="component" value="Unassembled WGS sequence"/>
</dbReference>
<dbReference type="RefSeq" id="WP_209344954.1">
    <property type="nucleotide sequence ID" value="NZ_JAGIQL010000202.1"/>
</dbReference>
<keyword evidence="2" id="KW-0472">Membrane</keyword>
<evidence type="ECO:0000256" key="2">
    <source>
        <dbReference type="SAM" id="Phobius"/>
    </source>
</evidence>
<accession>A0A940MEF1</accession>
<reference evidence="3" key="1">
    <citation type="submission" date="2021-03" db="EMBL/GenBank/DDBJ databases">
        <title>Whole genome sequence of Streptomyces bomunensis MMS17-BM035.</title>
        <authorList>
            <person name="Lee J.H."/>
        </authorList>
    </citation>
    <scope>NUCLEOTIDE SEQUENCE</scope>
    <source>
        <strain evidence="3">MMS17-BM035</strain>
    </source>
</reference>
<feature type="compositionally biased region" description="Basic and acidic residues" evidence="1">
    <location>
        <begin position="41"/>
        <end position="56"/>
    </location>
</feature>
<dbReference type="EMBL" id="JAGIQL010000202">
    <property type="protein sequence ID" value="MBP0461549.1"/>
    <property type="molecule type" value="Genomic_DNA"/>
</dbReference>
<gene>
    <name evidence="3" type="ORF">JFN87_29430</name>
</gene>
<feature type="transmembrane region" description="Helical" evidence="2">
    <location>
        <begin position="133"/>
        <end position="151"/>
    </location>
</feature>
<evidence type="ECO:0000256" key="1">
    <source>
        <dbReference type="SAM" id="MobiDB-lite"/>
    </source>
</evidence>
<evidence type="ECO:0008006" key="5">
    <source>
        <dbReference type="Google" id="ProtNLM"/>
    </source>
</evidence>
<sequence>MIRSILRGCVAGAAGTTVLNAVTYADMAARGRPSSSTPQDAVEKITERAGHPLPDTDGRDNRLTGLGALSGLAVGTGTGVAVSLLHRAGFRPPVVLGGVVTGLLAMAANDLPMTRLGITDPRTWSAQDWASDVVPHLLFGLATYAAVAASARET</sequence>
<feature type="transmembrane region" description="Helical" evidence="2">
    <location>
        <begin position="94"/>
        <end position="113"/>
    </location>
</feature>
<proteinExistence type="predicted"/>
<evidence type="ECO:0000313" key="4">
    <source>
        <dbReference type="Proteomes" id="UP000670475"/>
    </source>
</evidence>
<dbReference type="AlphaFoldDB" id="A0A940MEF1"/>
<comment type="caution">
    <text evidence="3">The sequence shown here is derived from an EMBL/GenBank/DDBJ whole genome shotgun (WGS) entry which is preliminary data.</text>
</comment>
<name>A0A940MEF1_9ACTN</name>
<keyword evidence="2" id="KW-0812">Transmembrane</keyword>
<feature type="region of interest" description="Disordered" evidence="1">
    <location>
        <begin position="29"/>
        <end position="56"/>
    </location>
</feature>
<evidence type="ECO:0000313" key="3">
    <source>
        <dbReference type="EMBL" id="MBP0461549.1"/>
    </source>
</evidence>
<protein>
    <recommendedName>
        <fullName evidence="5">DUF1440 domain-containing protein</fullName>
    </recommendedName>
</protein>
<feature type="transmembrane region" description="Helical" evidence="2">
    <location>
        <begin position="63"/>
        <end position="82"/>
    </location>
</feature>
<keyword evidence="2" id="KW-1133">Transmembrane helix</keyword>
<organism evidence="3 4">
    <name type="scientific">Streptomyces montanisoli</name>
    <dbReference type="NCBI Taxonomy" id="2798581"/>
    <lineage>
        <taxon>Bacteria</taxon>
        <taxon>Bacillati</taxon>
        <taxon>Actinomycetota</taxon>
        <taxon>Actinomycetes</taxon>
        <taxon>Kitasatosporales</taxon>
        <taxon>Streptomycetaceae</taxon>
        <taxon>Streptomyces</taxon>
    </lineage>
</organism>